<dbReference type="EMBL" id="JAVLET010000007">
    <property type="protein sequence ID" value="KAL0468218.1"/>
    <property type="molecule type" value="Genomic_DNA"/>
</dbReference>
<reference evidence="1 2" key="1">
    <citation type="submission" date="2023-09" db="EMBL/GenBank/DDBJ databases">
        <title>Multi-omics analysis of a traditional fermented food reveals byproduct-associated fungal strains for waste-to-food upcycling.</title>
        <authorList>
            <consortium name="Lawrence Berkeley National Laboratory"/>
            <person name="Rekdal V.M."/>
            <person name="Villalobos-Escobedo J.M."/>
            <person name="Rodriguez-Valeron N."/>
            <person name="Garcia M.O."/>
            <person name="Vasquez D.P."/>
            <person name="Damayanti I."/>
            <person name="Sorensen P.M."/>
            <person name="Baidoo E.E."/>
            <person name="De Carvalho A.C."/>
            <person name="Riley R."/>
            <person name="Lipzen A."/>
            <person name="He G."/>
            <person name="Yan M."/>
            <person name="Haridas S."/>
            <person name="Daum C."/>
            <person name="Yoshinaga Y."/>
            <person name="Ng V."/>
            <person name="Grigoriev I.V."/>
            <person name="Munk R."/>
            <person name="Nuraida L."/>
            <person name="Wijaya C.H."/>
            <person name="Morales P.-C."/>
            <person name="Keasling J.D."/>
        </authorList>
    </citation>
    <scope>NUCLEOTIDE SEQUENCE [LARGE SCALE GENOMIC DNA]</scope>
    <source>
        <strain evidence="1 2">FGSC 2613</strain>
    </source>
</reference>
<keyword evidence="2" id="KW-1185">Reference proteome</keyword>
<comment type="caution">
    <text evidence="1">The sequence shown here is derived from an EMBL/GenBank/DDBJ whole genome shotgun (WGS) entry which is preliminary data.</text>
</comment>
<evidence type="ECO:0000313" key="1">
    <source>
        <dbReference type="EMBL" id="KAL0468218.1"/>
    </source>
</evidence>
<sequence length="90" mass="9703">MAYTSSAAAGTSLPDAHDRLLLKERRCVWLNDPMKSIPGNMNRTGIATAGIAKTEKVVGDESEWPMCCQVLGSDAYESVEKCEVVIKLGS</sequence>
<evidence type="ECO:0000313" key="2">
    <source>
        <dbReference type="Proteomes" id="UP001451303"/>
    </source>
</evidence>
<proteinExistence type="predicted"/>
<protein>
    <submittedName>
        <fullName evidence="1">Uncharacterized protein</fullName>
    </submittedName>
</protein>
<gene>
    <name evidence="1" type="ORF">QR685DRAFT_530403</name>
</gene>
<organism evidence="1 2">
    <name type="scientific">Neurospora intermedia</name>
    <dbReference type="NCBI Taxonomy" id="5142"/>
    <lineage>
        <taxon>Eukaryota</taxon>
        <taxon>Fungi</taxon>
        <taxon>Dikarya</taxon>
        <taxon>Ascomycota</taxon>
        <taxon>Pezizomycotina</taxon>
        <taxon>Sordariomycetes</taxon>
        <taxon>Sordariomycetidae</taxon>
        <taxon>Sordariales</taxon>
        <taxon>Sordariaceae</taxon>
        <taxon>Neurospora</taxon>
    </lineage>
</organism>
<accession>A0ABR3D685</accession>
<name>A0ABR3D685_NEUIN</name>
<dbReference type="Proteomes" id="UP001451303">
    <property type="component" value="Unassembled WGS sequence"/>
</dbReference>